<accession>A0AAU9D1U1</accession>
<reference evidence="1 2" key="1">
    <citation type="journal article" date="2023" name="Microbiol. Spectr.">
        <title>Symbiosis of Carpenter Bees with Uncharacterized Lactic Acid Bacteria Showing NAD Auxotrophy.</title>
        <authorList>
            <person name="Kawasaki S."/>
            <person name="Ozawa K."/>
            <person name="Mori T."/>
            <person name="Yamamoto A."/>
            <person name="Ito M."/>
            <person name="Ohkuma M."/>
            <person name="Sakamoto M."/>
            <person name="Matsutani M."/>
        </authorList>
    </citation>
    <scope>NUCLEOTIDE SEQUENCE [LARGE SCALE GENOMIC DNA]</scope>
    <source>
        <strain evidence="1 2">XA3</strain>
    </source>
</reference>
<proteinExistence type="predicted"/>
<organism evidence="1 2">
    <name type="scientific">Xylocopilactobacillus apicola</name>
    <dbReference type="NCBI Taxonomy" id="2932184"/>
    <lineage>
        <taxon>Bacteria</taxon>
        <taxon>Bacillati</taxon>
        <taxon>Bacillota</taxon>
        <taxon>Bacilli</taxon>
        <taxon>Lactobacillales</taxon>
        <taxon>Lactobacillaceae</taxon>
        <taxon>Xylocopilactobacillus</taxon>
    </lineage>
</organism>
<keyword evidence="2" id="KW-1185">Reference proteome</keyword>
<dbReference type="KEGG" id="xap:XA3_01100"/>
<dbReference type="Proteomes" id="UP001321861">
    <property type="component" value="Chromosome"/>
</dbReference>
<gene>
    <name evidence="1" type="ORF">XA3_01100</name>
</gene>
<name>A0AAU9D1U1_9LACO</name>
<evidence type="ECO:0000313" key="2">
    <source>
        <dbReference type="Proteomes" id="UP001321861"/>
    </source>
</evidence>
<evidence type="ECO:0000313" key="1">
    <source>
        <dbReference type="EMBL" id="BDR57669.1"/>
    </source>
</evidence>
<dbReference type="AlphaFoldDB" id="A0AAU9D1U1"/>
<sequence>MNINEFMNSDFYTNYLDELDRKLSVKIDRESKVHEVVMEGENEALQFSSVSLDDICWLITNYRDETISYIIKKYARYIEPNGGKDNIVNLPPKINFPIGHLIEFFLMLKAPDKLASYIRKIRIPDAHQYVKEITEIFNARN</sequence>
<protein>
    <submittedName>
        <fullName evidence="1">Uncharacterized protein</fullName>
    </submittedName>
</protein>
<dbReference type="EMBL" id="AP026802">
    <property type="protein sequence ID" value="BDR57669.1"/>
    <property type="molecule type" value="Genomic_DNA"/>
</dbReference>